<evidence type="ECO:0000313" key="4">
    <source>
        <dbReference type="EMBL" id="MDA3625947.1"/>
    </source>
</evidence>
<feature type="domain" description="DUF4232" evidence="3">
    <location>
        <begin position="101"/>
        <end position="229"/>
    </location>
</feature>
<dbReference type="Proteomes" id="UP001210380">
    <property type="component" value="Unassembled WGS sequence"/>
</dbReference>
<evidence type="ECO:0000256" key="2">
    <source>
        <dbReference type="SAM" id="SignalP"/>
    </source>
</evidence>
<keyword evidence="5" id="KW-1185">Reference proteome</keyword>
<evidence type="ECO:0000256" key="1">
    <source>
        <dbReference type="SAM" id="MobiDB-lite"/>
    </source>
</evidence>
<sequence length="235" mass="23998">MTAHRLRTIGLRTLQASGALLAAGLMAACSQAPQTGKVVAAPIAHPQPQPPAAAMNLQQPAETPQAPQAESPQPSPTASDPTTAQAPPKKQEPQGAKSTRCHTSMLNGSLQNADAGAGQRYAELTLTNNSGETCTLYGYGGMQLVDSSGRALPTNAERTPNPGPSMITLAPGASASATLHWTVVPTGDEPTDGQCQPTPARLQVIPPDETDALPVAWNSGPVCGGGTIDGSAYHQ</sequence>
<evidence type="ECO:0000313" key="5">
    <source>
        <dbReference type="Proteomes" id="UP001210380"/>
    </source>
</evidence>
<feature type="signal peptide" evidence="2">
    <location>
        <begin position="1"/>
        <end position="22"/>
    </location>
</feature>
<feature type="region of interest" description="Disordered" evidence="1">
    <location>
        <begin position="43"/>
        <end position="101"/>
    </location>
</feature>
<dbReference type="RefSeq" id="WP_270948524.1">
    <property type="nucleotide sequence ID" value="NZ_JAQGLA010000012.1"/>
</dbReference>
<feature type="chain" id="PRO_5045646279" evidence="2">
    <location>
        <begin position="23"/>
        <end position="235"/>
    </location>
</feature>
<keyword evidence="2" id="KW-0732">Signal</keyword>
<comment type="caution">
    <text evidence="4">The sequence shown here is derived from an EMBL/GenBank/DDBJ whole genome shotgun (WGS) entry which is preliminary data.</text>
</comment>
<dbReference type="Pfam" id="PF14016">
    <property type="entry name" value="DUF4232"/>
    <property type="match status" value="1"/>
</dbReference>
<dbReference type="EMBL" id="JAQGLA010000012">
    <property type="protein sequence ID" value="MDA3625947.1"/>
    <property type="molecule type" value="Genomic_DNA"/>
</dbReference>
<proteinExistence type="predicted"/>
<gene>
    <name evidence="4" type="ORF">OU415_10900</name>
</gene>
<dbReference type="PROSITE" id="PS51257">
    <property type="entry name" value="PROKAR_LIPOPROTEIN"/>
    <property type="match status" value="1"/>
</dbReference>
<feature type="compositionally biased region" description="Low complexity" evidence="1">
    <location>
        <begin position="52"/>
        <end position="78"/>
    </location>
</feature>
<name>A0ABT4UW40_9PSEU</name>
<organism evidence="4 5">
    <name type="scientific">Saccharopolyspora oryzae</name>
    <dbReference type="NCBI Taxonomy" id="2997343"/>
    <lineage>
        <taxon>Bacteria</taxon>
        <taxon>Bacillati</taxon>
        <taxon>Actinomycetota</taxon>
        <taxon>Actinomycetes</taxon>
        <taxon>Pseudonocardiales</taxon>
        <taxon>Pseudonocardiaceae</taxon>
        <taxon>Saccharopolyspora</taxon>
    </lineage>
</organism>
<protein>
    <submittedName>
        <fullName evidence="4">DUF4232 domain-containing protein</fullName>
    </submittedName>
</protein>
<accession>A0ABT4UW40</accession>
<reference evidence="4 5" key="1">
    <citation type="submission" date="2022-11" db="EMBL/GenBank/DDBJ databases">
        <title>Draft genome sequence of Saccharopolyspora sp. WRP15-2 isolated from rhizosphere soils of wild rice in Thailand.</title>
        <authorList>
            <person name="Duangmal K."/>
            <person name="Kammanee S."/>
            <person name="Muangham S."/>
        </authorList>
    </citation>
    <scope>NUCLEOTIDE SEQUENCE [LARGE SCALE GENOMIC DNA]</scope>
    <source>
        <strain evidence="4 5">WRP15-2</strain>
    </source>
</reference>
<dbReference type="InterPro" id="IPR025326">
    <property type="entry name" value="DUF4232"/>
</dbReference>
<evidence type="ECO:0000259" key="3">
    <source>
        <dbReference type="Pfam" id="PF14016"/>
    </source>
</evidence>